<accession>A0A0G4EA97</accession>
<dbReference type="EMBL" id="CDMY01000055">
    <property type="protein sequence ID" value="CEL92167.1"/>
    <property type="molecule type" value="Genomic_DNA"/>
</dbReference>
<sequence length="376" mass="42527">MTLLHVLCLSIEASAAAFVPPTPSLVAGRRGPPPLSRSRIRRQSSSPLFPLPADGHVTALSVARESRPLGSRDLRRLQWRRRWQNFFALPLNLKIKEAAGFVWWQLNKKWVKEAARKQRQDRILKFYKKMGAPRSTDWNTMNDLVEEKASQIANPKDRLKLKDEWWRVSNYEISEMMAAWESGELELPSEKDPKYWRAEGRKRGWSDEVIEEKVNQVIEDNKRLKSWFRGGRMLTRYSKSVEGGIIQSPSAKRVRTCSSYLLPLVALGLFVPKLAGPSMALSAILTAGLISGRGAPPVKRDSRGRIGEIRGPNPTTIILTLSLMIFHALVGASIATLVVRFATLPEFLLPDCLTAGFVNTMLYLAALYYKTYVPRK</sequence>
<evidence type="ECO:0000313" key="4">
    <source>
        <dbReference type="Proteomes" id="UP000041254"/>
    </source>
</evidence>
<keyword evidence="1" id="KW-0472">Membrane</keyword>
<evidence type="ECO:0000256" key="2">
    <source>
        <dbReference type="SAM" id="SignalP"/>
    </source>
</evidence>
<reference evidence="3 4" key="1">
    <citation type="submission" date="2014-11" db="EMBL/GenBank/DDBJ databases">
        <authorList>
            <person name="Zhu J."/>
            <person name="Qi W."/>
            <person name="Song R."/>
        </authorList>
    </citation>
    <scope>NUCLEOTIDE SEQUENCE [LARGE SCALE GENOMIC DNA]</scope>
</reference>
<organism evidence="3 4">
    <name type="scientific">Vitrella brassicaformis (strain CCMP3155)</name>
    <dbReference type="NCBI Taxonomy" id="1169540"/>
    <lineage>
        <taxon>Eukaryota</taxon>
        <taxon>Sar</taxon>
        <taxon>Alveolata</taxon>
        <taxon>Colpodellida</taxon>
        <taxon>Vitrellaceae</taxon>
        <taxon>Vitrella</taxon>
    </lineage>
</organism>
<gene>
    <name evidence="3" type="ORF">Vbra_10905</name>
</gene>
<keyword evidence="1" id="KW-1133">Transmembrane helix</keyword>
<dbReference type="VEuPathDB" id="CryptoDB:Vbra_10905"/>
<dbReference type="FunCoup" id="A0A0G4EA97">
    <property type="interactions" value="1"/>
</dbReference>
<feature type="transmembrane region" description="Helical" evidence="1">
    <location>
        <begin position="316"/>
        <end position="341"/>
    </location>
</feature>
<feature type="signal peptide" evidence="2">
    <location>
        <begin position="1"/>
        <end position="17"/>
    </location>
</feature>
<dbReference type="Proteomes" id="UP000041254">
    <property type="component" value="Unassembled WGS sequence"/>
</dbReference>
<evidence type="ECO:0000313" key="3">
    <source>
        <dbReference type="EMBL" id="CEL92167.1"/>
    </source>
</evidence>
<keyword evidence="2" id="KW-0732">Signal</keyword>
<keyword evidence="1" id="KW-0812">Transmembrane</keyword>
<keyword evidence="4" id="KW-1185">Reference proteome</keyword>
<feature type="chain" id="PRO_5005186896" evidence="2">
    <location>
        <begin position="18"/>
        <end position="376"/>
    </location>
</feature>
<dbReference type="AlphaFoldDB" id="A0A0G4EA97"/>
<dbReference type="InParanoid" id="A0A0G4EA97"/>
<dbReference type="OrthoDB" id="10664262at2759"/>
<evidence type="ECO:0000256" key="1">
    <source>
        <dbReference type="SAM" id="Phobius"/>
    </source>
</evidence>
<dbReference type="PhylomeDB" id="A0A0G4EA97"/>
<feature type="transmembrane region" description="Helical" evidence="1">
    <location>
        <begin position="274"/>
        <end position="295"/>
    </location>
</feature>
<proteinExistence type="predicted"/>
<name>A0A0G4EA97_VITBC</name>
<feature type="transmembrane region" description="Helical" evidence="1">
    <location>
        <begin position="347"/>
        <end position="369"/>
    </location>
</feature>
<protein>
    <submittedName>
        <fullName evidence="3">Uncharacterized protein</fullName>
    </submittedName>
</protein>